<sequence length="353" mass="38306">MFNWGVIGAGFAARKFVLGLRFSTRCGVKRVYSRNFDNTRTFARELAIPEAARNWGEALADGVDAVFIATPPSLHREHALRAFASGKHALIEKPLAASADDARLIVTAARDAGLFCMEGLWNLHLPIADRMQEVLKGGLVGEVRSFSGSFGTSNIPSHSDNQFNAALGGGALRHRLVYPLAWALALLGPARVVGAAGHIGSWNVDEDCVVILRHDSGVLSTLQASLRGPLRNDIEIAGDKGRLLVSPPIYRPFRFRVARATPVKRLNSHGRFSTLRESMLAQGAQQRLHGILSLINSARNRSVVSPYQGNGYHYQADEAARCVATGLVESPVSPLTRSLLAAELLDESARRFI</sequence>
<evidence type="ECO:0000313" key="2">
    <source>
        <dbReference type="Proteomes" id="UP001205486"/>
    </source>
</evidence>
<gene>
    <name evidence="1" type="ORF">J2S34_002433</name>
</gene>
<organism evidence="1 2">
    <name type="scientific">Nitrobacter winogradskyi</name>
    <name type="common">Nitrobacter agilis</name>
    <dbReference type="NCBI Taxonomy" id="913"/>
    <lineage>
        <taxon>Bacteria</taxon>
        <taxon>Pseudomonadati</taxon>
        <taxon>Pseudomonadota</taxon>
        <taxon>Alphaproteobacteria</taxon>
        <taxon>Hyphomicrobiales</taxon>
        <taxon>Nitrobacteraceae</taxon>
        <taxon>Nitrobacter</taxon>
    </lineage>
</organism>
<reference evidence="1" key="1">
    <citation type="submission" date="2022-03" db="EMBL/GenBank/DDBJ databases">
        <title>Interactions between chemoautotrophic and heterotrophic bacteria.</title>
        <authorList>
            <person name="Santoro A."/>
        </authorList>
    </citation>
    <scope>NUCLEOTIDE SEQUENCE</scope>
    <source>
        <strain evidence="1">Nb-106</strain>
    </source>
</reference>
<dbReference type="Proteomes" id="UP001205486">
    <property type="component" value="Unassembled WGS sequence"/>
</dbReference>
<protein>
    <submittedName>
        <fullName evidence="1">Dehydrogenase</fullName>
    </submittedName>
</protein>
<comment type="caution">
    <text evidence="1">The sequence shown here is derived from an EMBL/GenBank/DDBJ whole genome shotgun (WGS) entry which is preliminary data.</text>
</comment>
<dbReference type="EMBL" id="JALJZS010000002">
    <property type="protein sequence ID" value="MCP1999985.1"/>
    <property type="molecule type" value="Genomic_DNA"/>
</dbReference>
<evidence type="ECO:0000313" key="1">
    <source>
        <dbReference type="EMBL" id="MCP1999985.1"/>
    </source>
</evidence>
<keyword evidence="2" id="KW-1185">Reference proteome</keyword>
<proteinExistence type="predicted"/>
<accession>A0ACC6AM85</accession>
<name>A0ACC6AM85_NITWI</name>